<dbReference type="OrthoDB" id="7482056at2759"/>
<protein>
    <submittedName>
        <fullName evidence="1">Uncharacterized protein</fullName>
    </submittedName>
</protein>
<dbReference type="Proteomes" id="UP000249218">
    <property type="component" value="Unassembled WGS sequence"/>
</dbReference>
<dbReference type="AlphaFoldDB" id="A0A2W1C0U4"/>
<dbReference type="EMBL" id="KZ149896">
    <property type="protein sequence ID" value="PZC78730.1"/>
    <property type="molecule type" value="Genomic_DNA"/>
</dbReference>
<evidence type="ECO:0000313" key="1">
    <source>
        <dbReference type="EMBL" id="PZC78730.1"/>
    </source>
</evidence>
<sequence length="270" mass="31364">MAPVRIDLYPTFLVYLKKKTYILCILSVISPIVHNANVTKRRRLNTSILYEPIDALDIAFDFPKLADVLPTLVQKTSIDYENESGVVVKNISIDIDKINIAKFKKKIAGMAKEIAKDEPKVIASRRQAVLSTEGDKKAYTEASEFMIKRKTLDLMLQTIYMARHKVATLENDKHFDSSKKDTGYRIAYSYRRILRIYTKMMRIYTYSNKYKDYYKIPNNQLILHKRVTRLHVDLEYLFKVMMNINGKFKEKTKAEQAEADKSNAGKPDND</sequence>
<accession>A0A2W1C0U4</accession>
<gene>
    <name evidence="1" type="primary">HaOG217188</name>
    <name evidence="1" type="ORF">B5X24_HaOG217188</name>
</gene>
<evidence type="ECO:0000313" key="2">
    <source>
        <dbReference type="Proteomes" id="UP000249218"/>
    </source>
</evidence>
<reference evidence="1 2" key="1">
    <citation type="journal article" date="2017" name="BMC Biol.">
        <title>Genomic innovations, transcriptional plasticity and gene loss underlying the evolution and divergence of two highly polyphagous and invasive Helicoverpa pest species.</title>
        <authorList>
            <person name="Pearce S.L."/>
            <person name="Clarke D.F."/>
            <person name="East P.D."/>
            <person name="Elfekih S."/>
            <person name="Gordon K.H."/>
            <person name="Jermiin L.S."/>
            <person name="McGaughran A."/>
            <person name="Oakeshott J.G."/>
            <person name="Papanikolaou A."/>
            <person name="Perera O.P."/>
            <person name="Rane R.V."/>
            <person name="Richards S."/>
            <person name="Tay W.T."/>
            <person name="Walsh T.K."/>
            <person name="Anderson A."/>
            <person name="Anderson C.J."/>
            <person name="Asgari S."/>
            <person name="Board P.G."/>
            <person name="Bretschneider A."/>
            <person name="Campbell P.M."/>
            <person name="Chertemps T."/>
            <person name="Christeller J.T."/>
            <person name="Coppin C.W."/>
            <person name="Downes S.J."/>
            <person name="Duan G."/>
            <person name="Farnsworth C.A."/>
            <person name="Good R.T."/>
            <person name="Han L.B."/>
            <person name="Han Y.C."/>
            <person name="Hatje K."/>
            <person name="Horne I."/>
            <person name="Huang Y.P."/>
            <person name="Hughes D.S."/>
            <person name="Jacquin-Joly E."/>
            <person name="James W."/>
            <person name="Jhangiani S."/>
            <person name="Kollmar M."/>
            <person name="Kuwar S.S."/>
            <person name="Li S."/>
            <person name="Liu N.Y."/>
            <person name="Maibeche M.T."/>
            <person name="Miller J.R."/>
            <person name="Montagne N."/>
            <person name="Perry T."/>
            <person name="Qu J."/>
            <person name="Song S.V."/>
            <person name="Sutton G.G."/>
            <person name="Vogel H."/>
            <person name="Walenz B.P."/>
            <person name="Xu W."/>
            <person name="Zhang H.J."/>
            <person name="Zou Z."/>
            <person name="Batterham P."/>
            <person name="Edwards O.R."/>
            <person name="Feyereisen R."/>
            <person name="Gibbs R.A."/>
            <person name="Heckel D.G."/>
            <person name="McGrath A."/>
            <person name="Robin C."/>
            <person name="Scherer S.E."/>
            <person name="Worley K.C."/>
            <person name="Wu Y.D."/>
        </authorList>
    </citation>
    <scope>NUCLEOTIDE SEQUENCE [LARGE SCALE GENOMIC DNA]</scope>
    <source>
        <strain evidence="1">Harm_GR_Male_#8</strain>
        <tissue evidence="1">Whole organism</tissue>
    </source>
</reference>
<name>A0A2W1C0U4_HELAM</name>
<keyword evidence="2" id="KW-1185">Reference proteome</keyword>
<organism evidence="1 2">
    <name type="scientific">Helicoverpa armigera</name>
    <name type="common">Cotton bollworm</name>
    <name type="synonym">Heliothis armigera</name>
    <dbReference type="NCBI Taxonomy" id="29058"/>
    <lineage>
        <taxon>Eukaryota</taxon>
        <taxon>Metazoa</taxon>
        <taxon>Ecdysozoa</taxon>
        <taxon>Arthropoda</taxon>
        <taxon>Hexapoda</taxon>
        <taxon>Insecta</taxon>
        <taxon>Pterygota</taxon>
        <taxon>Neoptera</taxon>
        <taxon>Endopterygota</taxon>
        <taxon>Lepidoptera</taxon>
        <taxon>Glossata</taxon>
        <taxon>Ditrysia</taxon>
        <taxon>Noctuoidea</taxon>
        <taxon>Noctuidae</taxon>
        <taxon>Heliothinae</taxon>
        <taxon>Helicoverpa</taxon>
    </lineage>
</organism>
<proteinExistence type="predicted"/>